<evidence type="ECO:0000313" key="3">
    <source>
        <dbReference type="EMBL" id="MPL65851.1"/>
    </source>
</evidence>
<reference evidence="3" key="1">
    <citation type="submission" date="2019-08" db="EMBL/GenBank/DDBJ databases">
        <authorList>
            <person name="Kucharzyk K."/>
            <person name="Murdoch R.W."/>
            <person name="Higgins S."/>
            <person name="Loffler F."/>
        </authorList>
    </citation>
    <scope>NUCLEOTIDE SEQUENCE</scope>
</reference>
<sequence length="275" mass="29321">MAPKKKRKKGSSGSPGCLILLVGLVILAIVFLIKLPDIKGILEKTRFLDLVREKSAKQDEEPVSATGMTSTTLKKAPEKESPAPAPAEREPIPPAKMSKDSKSPAGPSAEDQGKGEPGDRNPPDQPSASGTTVELATRQSSLFFVRIGEDGQISRHEVKRRIPVSDSPLADAIGALLAGPSEGEIRSGLVSLIPRGTKLLGVAMRGNTAFIDLSEAFMYNHYGTEGFIAQLRQIVFTATSFSSVQDVQIIIEGQKKDYLGGEGVYIGKPLSRASL</sequence>
<name>A0A644TJG0_9ZZZZ</name>
<protein>
    <recommendedName>
        <fullName evidence="2">GerMN domain-containing protein</fullName>
    </recommendedName>
</protein>
<proteinExistence type="predicted"/>
<dbReference type="AlphaFoldDB" id="A0A644TJG0"/>
<accession>A0A644TJG0</accession>
<dbReference type="Pfam" id="PF10646">
    <property type="entry name" value="Germane"/>
    <property type="match status" value="1"/>
</dbReference>
<feature type="compositionally biased region" description="Basic and acidic residues" evidence="1">
    <location>
        <begin position="111"/>
        <end position="122"/>
    </location>
</feature>
<gene>
    <name evidence="3" type="ORF">SDC9_11516</name>
</gene>
<dbReference type="SMART" id="SM00909">
    <property type="entry name" value="Germane"/>
    <property type="match status" value="1"/>
</dbReference>
<dbReference type="EMBL" id="VSSQ01000030">
    <property type="protein sequence ID" value="MPL65851.1"/>
    <property type="molecule type" value="Genomic_DNA"/>
</dbReference>
<feature type="domain" description="GerMN" evidence="2">
    <location>
        <begin position="169"/>
        <end position="260"/>
    </location>
</feature>
<comment type="caution">
    <text evidence="3">The sequence shown here is derived from an EMBL/GenBank/DDBJ whole genome shotgun (WGS) entry which is preliminary data.</text>
</comment>
<organism evidence="3">
    <name type="scientific">bioreactor metagenome</name>
    <dbReference type="NCBI Taxonomy" id="1076179"/>
    <lineage>
        <taxon>unclassified sequences</taxon>
        <taxon>metagenomes</taxon>
        <taxon>ecological metagenomes</taxon>
    </lineage>
</organism>
<dbReference type="InterPro" id="IPR019606">
    <property type="entry name" value="GerMN"/>
</dbReference>
<evidence type="ECO:0000256" key="1">
    <source>
        <dbReference type="SAM" id="MobiDB-lite"/>
    </source>
</evidence>
<evidence type="ECO:0000259" key="2">
    <source>
        <dbReference type="SMART" id="SM00909"/>
    </source>
</evidence>
<feature type="compositionally biased region" description="Basic and acidic residues" evidence="1">
    <location>
        <begin position="75"/>
        <end position="102"/>
    </location>
</feature>
<feature type="region of interest" description="Disordered" evidence="1">
    <location>
        <begin position="55"/>
        <end position="133"/>
    </location>
</feature>